<dbReference type="EMBL" id="BGPR01014120">
    <property type="protein sequence ID" value="GBN63818.1"/>
    <property type="molecule type" value="Genomic_DNA"/>
</dbReference>
<keyword evidence="2" id="KW-1185">Reference proteome</keyword>
<comment type="caution">
    <text evidence="1">The sequence shown here is derived from an EMBL/GenBank/DDBJ whole genome shotgun (WGS) entry which is preliminary data.</text>
</comment>
<organism evidence="1 2">
    <name type="scientific">Araneus ventricosus</name>
    <name type="common">Orbweaver spider</name>
    <name type="synonym">Epeira ventricosa</name>
    <dbReference type="NCBI Taxonomy" id="182803"/>
    <lineage>
        <taxon>Eukaryota</taxon>
        <taxon>Metazoa</taxon>
        <taxon>Ecdysozoa</taxon>
        <taxon>Arthropoda</taxon>
        <taxon>Chelicerata</taxon>
        <taxon>Arachnida</taxon>
        <taxon>Araneae</taxon>
        <taxon>Araneomorphae</taxon>
        <taxon>Entelegynae</taxon>
        <taxon>Araneoidea</taxon>
        <taxon>Araneidae</taxon>
        <taxon>Araneus</taxon>
    </lineage>
</organism>
<reference evidence="1 2" key="1">
    <citation type="journal article" date="2019" name="Sci. Rep.">
        <title>Orb-weaving spider Araneus ventricosus genome elucidates the spidroin gene catalogue.</title>
        <authorList>
            <person name="Kono N."/>
            <person name="Nakamura H."/>
            <person name="Ohtoshi R."/>
            <person name="Moran D.A.P."/>
            <person name="Shinohara A."/>
            <person name="Yoshida Y."/>
            <person name="Fujiwara M."/>
            <person name="Mori M."/>
            <person name="Tomita M."/>
            <person name="Arakawa K."/>
        </authorList>
    </citation>
    <scope>NUCLEOTIDE SEQUENCE [LARGE SCALE GENOMIC DNA]</scope>
</reference>
<evidence type="ECO:0000313" key="1">
    <source>
        <dbReference type="EMBL" id="GBN63818.1"/>
    </source>
</evidence>
<gene>
    <name evidence="1" type="ORF">AVEN_233739_1</name>
</gene>
<dbReference type="Proteomes" id="UP000499080">
    <property type="component" value="Unassembled WGS sequence"/>
</dbReference>
<dbReference type="AlphaFoldDB" id="A0A4Y2QKL1"/>
<sequence length="141" mass="16383">MSIDKRERKCNAIFITKRGFPCPIDFPDLRVLGSEGVWDMRNLYLRCLTDRMRRVEVVSHFFSSSAETKFLFNSICGEKGIESEKMEDVVMGRVLSESEIYRRVVQDLATNSEMGSINLFLSVQRNKSTSEIYIERKNLLK</sequence>
<name>A0A4Y2QKL1_ARAVE</name>
<accession>A0A4Y2QKL1</accession>
<proteinExistence type="predicted"/>
<evidence type="ECO:0000313" key="2">
    <source>
        <dbReference type="Proteomes" id="UP000499080"/>
    </source>
</evidence>
<protein>
    <submittedName>
        <fullName evidence="1">Uncharacterized protein</fullName>
    </submittedName>
</protein>